<evidence type="ECO:0000313" key="2">
    <source>
        <dbReference type="EMBL" id="MBB5491624.1"/>
    </source>
</evidence>
<dbReference type="PROSITE" id="PS51819">
    <property type="entry name" value="VOC"/>
    <property type="match status" value="1"/>
</dbReference>
<comment type="caution">
    <text evidence="2">The sequence shown here is derived from an EMBL/GenBank/DDBJ whole genome shotgun (WGS) entry which is preliminary data.</text>
</comment>
<dbReference type="SUPFAM" id="SSF54593">
    <property type="entry name" value="Glyoxalase/Bleomycin resistance protein/Dihydroxybiphenyl dioxygenase"/>
    <property type="match status" value="1"/>
</dbReference>
<dbReference type="Gene3D" id="3.10.180.10">
    <property type="entry name" value="2,3-Dihydroxybiphenyl 1,2-Dioxygenase, domain 1"/>
    <property type="match status" value="1"/>
</dbReference>
<reference evidence="2 3" key="1">
    <citation type="submission" date="2020-08" db="EMBL/GenBank/DDBJ databases">
        <title>Sequencing the genomes of 1000 actinobacteria strains.</title>
        <authorList>
            <person name="Klenk H.-P."/>
        </authorList>
    </citation>
    <scope>NUCLEOTIDE SEQUENCE [LARGE SCALE GENOMIC DNA]</scope>
    <source>
        <strain evidence="2 3">DSM 44598</strain>
    </source>
</reference>
<sequence length="122" mass="13555">MFARLRAVTIDCPDASALADFYSELLGLPVTRRDADWARIGDGSSPGIEFQQVSDHLPPAWPDPERPQQVHFEIEVSDIEAAQERVLAMGARLLAVCEDDPGNLYRVYADPAGHPFCLEFSR</sequence>
<dbReference type="Proteomes" id="UP000579647">
    <property type="component" value="Unassembled WGS sequence"/>
</dbReference>
<dbReference type="PANTHER" id="PTHR35908">
    <property type="entry name" value="HYPOTHETICAL FUSION PROTEIN"/>
    <property type="match status" value="1"/>
</dbReference>
<dbReference type="Pfam" id="PF18029">
    <property type="entry name" value="Glyoxalase_6"/>
    <property type="match status" value="1"/>
</dbReference>
<keyword evidence="3" id="KW-1185">Reference proteome</keyword>
<keyword evidence="2" id="KW-0456">Lyase</keyword>
<dbReference type="InterPro" id="IPR029068">
    <property type="entry name" value="Glyas_Bleomycin-R_OHBP_Dase"/>
</dbReference>
<dbReference type="InterPro" id="IPR041581">
    <property type="entry name" value="Glyoxalase_6"/>
</dbReference>
<name>A0A840W6I2_9ACTN</name>
<evidence type="ECO:0000259" key="1">
    <source>
        <dbReference type="PROSITE" id="PS51819"/>
    </source>
</evidence>
<dbReference type="GO" id="GO:0016829">
    <property type="term" value="F:lyase activity"/>
    <property type="evidence" value="ECO:0007669"/>
    <property type="project" value="UniProtKB-KW"/>
</dbReference>
<dbReference type="EMBL" id="JACHDO010000001">
    <property type="protein sequence ID" value="MBB5491624.1"/>
    <property type="molecule type" value="Genomic_DNA"/>
</dbReference>
<dbReference type="CDD" id="cd06587">
    <property type="entry name" value="VOC"/>
    <property type="match status" value="1"/>
</dbReference>
<dbReference type="AlphaFoldDB" id="A0A840W6I2"/>
<evidence type="ECO:0000313" key="3">
    <source>
        <dbReference type="Proteomes" id="UP000579647"/>
    </source>
</evidence>
<feature type="domain" description="VOC" evidence="1">
    <location>
        <begin position="4"/>
        <end position="121"/>
    </location>
</feature>
<organism evidence="2 3">
    <name type="scientific">Nocardiopsis metallicus</name>
    <dbReference type="NCBI Taxonomy" id="179819"/>
    <lineage>
        <taxon>Bacteria</taxon>
        <taxon>Bacillati</taxon>
        <taxon>Actinomycetota</taxon>
        <taxon>Actinomycetes</taxon>
        <taxon>Streptosporangiales</taxon>
        <taxon>Nocardiopsidaceae</taxon>
        <taxon>Nocardiopsis</taxon>
    </lineage>
</organism>
<protein>
    <submittedName>
        <fullName evidence="2">Catechol 2,3-dioxygenase-like lactoylglutathione lyase family enzyme</fullName>
    </submittedName>
</protein>
<accession>A0A840W6I2</accession>
<dbReference type="GO" id="GO:0051213">
    <property type="term" value="F:dioxygenase activity"/>
    <property type="evidence" value="ECO:0007669"/>
    <property type="project" value="UniProtKB-KW"/>
</dbReference>
<keyword evidence="2" id="KW-0223">Dioxygenase</keyword>
<dbReference type="RefSeq" id="WP_184365276.1">
    <property type="nucleotide sequence ID" value="NZ_BAAAKM010000068.1"/>
</dbReference>
<dbReference type="PANTHER" id="PTHR35908:SF1">
    <property type="entry name" value="CONSERVED PROTEIN"/>
    <property type="match status" value="1"/>
</dbReference>
<gene>
    <name evidence="2" type="ORF">HNR07_002761</name>
</gene>
<keyword evidence="2" id="KW-0560">Oxidoreductase</keyword>
<dbReference type="InterPro" id="IPR037523">
    <property type="entry name" value="VOC_core"/>
</dbReference>
<proteinExistence type="predicted"/>